<keyword evidence="3" id="KW-0274">FAD</keyword>
<evidence type="ECO:0000313" key="8">
    <source>
        <dbReference type="Proteomes" id="UP000054097"/>
    </source>
</evidence>
<organism evidence="7 8">
    <name type="scientific">Serendipita vermifera MAFF 305830</name>
    <dbReference type="NCBI Taxonomy" id="933852"/>
    <lineage>
        <taxon>Eukaryota</taxon>
        <taxon>Fungi</taxon>
        <taxon>Dikarya</taxon>
        <taxon>Basidiomycota</taxon>
        <taxon>Agaricomycotina</taxon>
        <taxon>Agaricomycetes</taxon>
        <taxon>Sebacinales</taxon>
        <taxon>Serendipitaceae</taxon>
        <taxon>Serendipita</taxon>
    </lineage>
</organism>
<evidence type="ECO:0008006" key="9">
    <source>
        <dbReference type="Google" id="ProtNLM"/>
    </source>
</evidence>
<keyword evidence="8" id="KW-1185">Reference proteome</keyword>
<evidence type="ECO:0000313" key="7">
    <source>
        <dbReference type="EMBL" id="KIM22158.1"/>
    </source>
</evidence>
<accession>A0A0C2W6V9</accession>
<comment type="similarity">
    <text evidence="1">Belongs to the FMO family.</text>
</comment>
<dbReference type="AlphaFoldDB" id="A0A0C2W6V9"/>
<dbReference type="GO" id="GO:0050660">
    <property type="term" value="F:flavin adenine dinucleotide binding"/>
    <property type="evidence" value="ECO:0007669"/>
    <property type="project" value="InterPro"/>
</dbReference>
<evidence type="ECO:0000256" key="2">
    <source>
        <dbReference type="ARBA" id="ARBA00022630"/>
    </source>
</evidence>
<proteinExistence type="inferred from homology"/>
<dbReference type="GO" id="GO:0050661">
    <property type="term" value="F:NADP binding"/>
    <property type="evidence" value="ECO:0007669"/>
    <property type="project" value="InterPro"/>
</dbReference>
<evidence type="ECO:0000256" key="4">
    <source>
        <dbReference type="ARBA" id="ARBA00022857"/>
    </source>
</evidence>
<dbReference type="GO" id="GO:0004499">
    <property type="term" value="F:N,N-dimethylaniline monooxygenase activity"/>
    <property type="evidence" value="ECO:0007669"/>
    <property type="project" value="InterPro"/>
</dbReference>
<feature type="region of interest" description="Disordered" evidence="6">
    <location>
        <begin position="153"/>
        <end position="173"/>
    </location>
</feature>
<dbReference type="Proteomes" id="UP000054097">
    <property type="component" value="Unassembled WGS sequence"/>
</dbReference>
<evidence type="ECO:0000256" key="3">
    <source>
        <dbReference type="ARBA" id="ARBA00022827"/>
    </source>
</evidence>
<dbReference type="HOGENOM" id="CLU_006909_5_1_1"/>
<dbReference type="Pfam" id="PF00743">
    <property type="entry name" value="FMO-like"/>
    <property type="match status" value="1"/>
</dbReference>
<dbReference type="InterPro" id="IPR020946">
    <property type="entry name" value="Flavin_mOase-like"/>
</dbReference>
<evidence type="ECO:0000256" key="6">
    <source>
        <dbReference type="SAM" id="MobiDB-lite"/>
    </source>
</evidence>
<name>A0A0C2W6V9_SERVB</name>
<dbReference type="PRINTS" id="PR00370">
    <property type="entry name" value="FMOXYGENASE"/>
</dbReference>
<gene>
    <name evidence="7" type="ORF">M408DRAFT_293153</name>
</gene>
<dbReference type="STRING" id="933852.A0A0C2W6V9"/>
<reference evidence="8" key="2">
    <citation type="submission" date="2015-01" db="EMBL/GenBank/DDBJ databases">
        <title>Evolutionary Origins and Diversification of the Mycorrhizal Mutualists.</title>
        <authorList>
            <consortium name="DOE Joint Genome Institute"/>
            <consortium name="Mycorrhizal Genomics Consortium"/>
            <person name="Kohler A."/>
            <person name="Kuo A."/>
            <person name="Nagy L.G."/>
            <person name="Floudas D."/>
            <person name="Copeland A."/>
            <person name="Barry K.W."/>
            <person name="Cichocki N."/>
            <person name="Veneault-Fourrey C."/>
            <person name="LaButti K."/>
            <person name="Lindquist E.A."/>
            <person name="Lipzen A."/>
            <person name="Lundell T."/>
            <person name="Morin E."/>
            <person name="Murat C."/>
            <person name="Riley R."/>
            <person name="Ohm R."/>
            <person name="Sun H."/>
            <person name="Tunlid A."/>
            <person name="Henrissat B."/>
            <person name="Grigoriev I.V."/>
            <person name="Hibbett D.S."/>
            <person name="Martin F."/>
        </authorList>
    </citation>
    <scope>NUCLEOTIDE SEQUENCE [LARGE SCALE GENOMIC DNA]</scope>
    <source>
        <strain evidence="8">MAFF 305830</strain>
    </source>
</reference>
<protein>
    <recommendedName>
        <fullName evidence="9">FAD/NAD(P)-binding domain-containing protein</fullName>
    </recommendedName>
</protein>
<keyword evidence="4" id="KW-0521">NADP</keyword>
<dbReference type="OrthoDB" id="66881at2759"/>
<reference evidence="7 8" key="1">
    <citation type="submission" date="2014-04" db="EMBL/GenBank/DDBJ databases">
        <authorList>
            <consortium name="DOE Joint Genome Institute"/>
            <person name="Kuo A."/>
            <person name="Zuccaro A."/>
            <person name="Kohler A."/>
            <person name="Nagy L.G."/>
            <person name="Floudas D."/>
            <person name="Copeland A."/>
            <person name="Barry K.W."/>
            <person name="Cichocki N."/>
            <person name="Veneault-Fourrey C."/>
            <person name="LaButti K."/>
            <person name="Lindquist E.A."/>
            <person name="Lipzen A."/>
            <person name="Lundell T."/>
            <person name="Morin E."/>
            <person name="Murat C."/>
            <person name="Sun H."/>
            <person name="Tunlid A."/>
            <person name="Henrissat B."/>
            <person name="Grigoriev I.V."/>
            <person name="Hibbett D.S."/>
            <person name="Martin F."/>
            <person name="Nordberg H.P."/>
            <person name="Cantor M.N."/>
            <person name="Hua S.X."/>
        </authorList>
    </citation>
    <scope>NUCLEOTIDE SEQUENCE [LARGE SCALE GENOMIC DNA]</scope>
    <source>
        <strain evidence="7 8">MAFF 305830</strain>
    </source>
</reference>
<dbReference type="InterPro" id="IPR036188">
    <property type="entry name" value="FAD/NAD-bd_sf"/>
</dbReference>
<dbReference type="InterPro" id="IPR000960">
    <property type="entry name" value="Flavin_mOase"/>
</dbReference>
<dbReference type="SUPFAM" id="SSF51905">
    <property type="entry name" value="FAD/NAD(P)-binding domain"/>
    <property type="match status" value="1"/>
</dbReference>
<dbReference type="PANTHER" id="PTHR23023">
    <property type="entry name" value="DIMETHYLANILINE MONOOXYGENASE"/>
    <property type="match status" value="1"/>
</dbReference>
<keyword evidence="5" id="KW-0560">Oxidoreductase</keyword>
<dbReference type="InterPro" id="IPR050346">
    <property type="entry name" value="FMO-like"/>
</dbReference>
<keyword evidence="2" id="KW-0285">Flavoprotein</keyword>
<sequence>MFRAATCPWWDMVSYISYPYNLWRDIKRNECFRLPDPTPPEPPVLPQTPLYPSLTTNLPHPIMAFRDFSFPPSTPLYPPASTVLEYLNAYAKAFGVAKHIQLNTEVESIQFVRPADEKEGKWNIITRNTGTDATQDHLGVDTLILANGRHNLPHFPSATTNPETSPGPTPQLPGLTQWLESGHASHAMYYRSPLEEYRGRIVLVVGDGPSARDIAPEIASVAKQVWRSIRKYALPKLEAHELGDSTNVSNRLTQSSSMNDELPIRICSPIASLGSPGGTSSKEREPNVFLIDGNALVVDYVVFATGYELSFPFFSDDVLERHDDDFHQDSDILKRNRFDAPLSLYPQSLSPLLYHLLPSSPRLALGSLFVLGLPRPVIPFPLVQAQCHLLTATLQGRSQLQQLLQSKYGDKERGTFDGGNIDPRTTTRPQILSRSYHLFTSPYNQFDYRELLIELSLPFTDESAIQVETEYMVPKWQRRVREKNDALRETWRDLERRGRAEETVRNVGSGKGGEAEWVELMEGLVKL</sequence>
<evidence type="ECO:0000256" key="5">
    <source>
        <dbReference type="ARBA" id="ARBA00023002"/>
    </source>
</evidence>
<dbReference type="Gene3D" id="3.50.50.60">
    <property type="entry name" value="FAD/NAD(P)-binding domain"/>
    <property type="match status" value="2"/>
</dbReference>
<dbReference type="EMBL" id="KN824362">
    <property type="protein sequence ID" value="KIM22158.1"/>
    <property type="molecule type" value="Genomic_DNA"/>
</dbReference>
<evidence type="ECO:0000256" key="1">
    <source>
        <dbReference type="ARBA" id="ARBA00009183"/>
    </source>
</evidence>